<name>A0A917NDH5_9GAMM</name>
<reference evidence="2" key="1">
    <citation type="journal article" date="2014" name="Int. J. Syst. Evol. Microbiol.">
        <title>Complete genome sequence of Corynebacterium casei LMG S-19264T (=DSM 44701T), isolated from a smear-ripened cheese.</title>
        <authorList>
            <consortium name="US DOE Joint Genome Institute (JGI-PGF)"/>
            <person name="Walter F."/>
            <person name="Albersmeier A."/>
            <person name="Kalinowski J."/>
            <person name="Ruckert C."/>
        </authorList>
    </citation>
    <scope>NUCLEOTIDE SEQUENCE</scope>
    <source>
        <strain evidence="2">JCM 30804</strain>
    </source>
</reference>
<organism evidence="2 3">
    <name type="scientific">Shewanella gelidii</name>
    <dbReference type="NCBI Taxonomy" id="1642821"/>
    <lineage>
        <taxon>Bacteria</taxon>
        <taxon>Pseudomonadati</taxon>
        <taxon>Pseudomonadota</taxon>
        <taxon>Gammaproteobacteria</taxon>
        <taxon>Alteromonadales</taxon>
        <taxon>Shewanellaceae</taxon>
        <taxon>Shewanella</taxon>
    </lineage>
</organism>
<proteinExistence type="predicted"/>
<dbReference type="AlphaFoldDB" id="A0A917NDH5"/>
<protein>
    <submittedName>
        <fullName evidence="2">Glutaredoxin</fullName>
    </submittedName>
</protein>
<reference evidence="2" key="2">
    <citation type="submission" date="2020-09" db="EMBL/GenBank/DDBJ databases">
        <authorList>
            <person name="Sun Q."/>
            <person name="Ohkuma M."/>
        </authorList>
    </citation>
    <scope>NUCLEOTIDE SEQUENCE</scope>
    <source>
        <strain evidence="2">JCM 30804</strain>
    </source>
</reference>
<dbReference type="RefSeq" id="WP_188922646.1">
    <property type="nucleotide sequence ID" value="NZ_BMPZ01000012.1"/>
</dbReference>
<dbReference type="Proteomes" id="UP000613743">
    <property type="component" value="Unassembled WGS sequence"/>
</dbReference>
<evidence type="ECO:0000259" key="1">
    <source>
        <dbReference type="Pfam" id="PF13192"/>
    </source>
</evidence>
<comment type="caution">
    <text evidence="2">The sequence shown here is derived from an EMBL/GenBank/DDBJ whole genome shotgun (WGS) entry which is preliminary data.</text>
</comment>
<sequence>MKNVKVLGMGCRACYDTAKLISQIATEKQIDIELQKLEEVSDVLEYGVRATPAVVINNEVVHMGGIPAKEVVAEWI</sequence>
<dbReference type="InterPro" id="IPR005243">
    <property type="entry name" value="THIRX-like_proc"/>
</dbReference>
<dbReference type="EMBL" id="BMPZ01000012">
    <property type="protein sequence ID" value="GGI91530.1"/>
    <property type="molecule type" value="Genomic_DNA"/>
</dbReference>
<dbReference type="NCBIfam" id="TIGR00412">
    <property type="entry name" value="redox_disulf_2"/>
    <property type="match status" value="1"/>
</dbReference>
<feature type="domain" description="Thioredoxin-like fold" evidence="1">
    <location>
        <begin position="3"/>
        <end position="76"/>
    </location>
</feature>
<evidence type="ECO:0000313" key="2">
    <source>
        <dbReference type="EMBL" id="GGI91530.1"/>
    </source>
</evidence>
<dbReference type="Gene3D" id="3.40.30.10">
    <property type="entry name" value="Glutaredoxin"/>
    <property type="match status" value="1"/>
</dbReference>
<dbReference type="InterPro" id="IPR036249">
    <property type="entry name" value="Thioredoxin-like_sf"/>
</dbReference>
<dbReference type="PANTHER" id="PTHR36450:SF1">
    <property type="entry name" value="THIOREDOXIN"/>
    <property type="match status" value="1"/>
</dbReference>
<gene>
    <name evidence="2" type="ORF">GCM10009332_31110</name>
</gene>
<evidence type="ECO:0000313" key="3">
    <source>
        <dbReference type="Proteomes" id="UP000613743"/>
    </source>
</evidence>
<dbReference type="SUPFAM" id="SSF52833">
    <property type="entry name" value="Thioredoxin-like"/>
    <property type="match status" value="1"/>
</dbReference>
<dbReference type="PANTHER" id="PTHR36450">
    <property type="entry name" value="THIOREDOXIN"/>
    <property type="match status" value="1"/>
</dbReference>
<keyword evidence="3" id="KW-1185">Reference proteome</keyword>
<accession>A0A917NDH5</accession>
<dbReference type="InterPro" id="IPR012336">
    <property type="entry name" value="Thioredoxin-like_fold"/>
</dbReference>
<dbReference type="Pfam" id="PF13192">
    <property type="entry name" value="Thioredoxin_3"/>
    <property type="match status" value="1"/>
</dbReference>